<organism evidence="6 7">
    <name type="scientific">Plectosphaerella plurivora</name>
    <dbReference type="NCBI Taxonomy" id="936078"/>
    <lineage>
        <taxon>Eukaryota</taxon>
        <taxon>Fungi</taxon>
        <taxon>Dikarya</taxon>
        <taxon>Ascomycota</taxon>
        <taxon>Pezizomycotina</taxon>
        <taxon>Sordariomycetes</taxon>
        <taxon>Hypocreomycetidae</taxon>
        <taxon>Glomerellales</taxon>
        <taxon>Plectosphaerellaceae</taxon>
        <taxon>Plectosphaerella</taxon>
    </lineage>
</organism>
<evidence type="ECO:0000256" key="4">
    <source>
        <dbReference type="HAMAP-Rule" id="MF_03057"/>
    </source>
</evidence>
<comment type="similarity">
    <text evidence="4">Belongs to the SDHAF2 family.</text>
</comment>
<evidence type="ECO:0000256" key="1">
    <source>
        <dbReference type="ARBA" id="ARBA00004305"/>
    </source>
</evidence>
<reference evidence="6" key="1">
    <citation type="journal article" date="2021" name="Nat. Commun.">
        <title>Genetic determinants of endophytism in the Arabidopsis root mycobiome.</title>
        <authorList>
            <person name="Mesny F."/>
            <person name="Miyauchi S."/>
            <person name="Thiergart T."/>
            <person name="Pickel B."/>
            <person name="Atanasova L."/>
            <person name="Karlsson M."/>
            <person name="Huettel B."/>
            <person name="Barry K.W."/>
            <person name="Haridas S."/>
            <person name="Chen C."/>
            <person name="Bauer D."/>
            <person name="Andreopoulos W."/>
            <person name="Pangilinan J."/>
            <person name="LaButti K."/>
            <person name="Riley R."/>
            <person name="Lipzen A."/>
            <person name="Clum A."/>
            <person name="Drula E."/>
            <person name="Henrissat B."/>
            <person name="Kohler A."/>
            <person name="Grigoriev I.V."/>
            <person name="Martin F.M."/>
            <person name="Hacquard S."/>
        </authorList>
    </citation>
    <scope>NUCLEOTIDE SEQUENCE</scope>
    <source>
        <strain evidence="6">MPI-SDFR-AT-0117</strain>
    </source>
</reference>
<sequence>MASLFRVIRPAAAVRRQLVVPFARCAASSKGPIHIEHEHNRDLEVGEMQGASFKIEPLRRTGEDEHTMRARLLYQSRKRGILESDLLMSTFANAMLPTMTKQQMVQYDLFLDENDWDIYYWATQDESPGPDTTPTTPKTKSLDQSTAAGAESYTAVPPGSNKTIDAGTNGNADPPVPQDVQVRVRKDGEWAQTIGTFKPAYRPVPARWKDSEILLMLRDHVRSRRADPDAKGAGRGRETPAAEAGKGMGFMPPLFEMKR</sequence>
<evidence type="ECO:0000313" key="6">
    <source>
        <dbReference type="EMBL" id="KAH6697596.1"/>
    </source>
</evidence>
<dbReference type="Proteomes" id="UP000770015">
    <property type="component" value="Unassembled WGS sequence"/>
</dbReference>
<feature type="region of interest" description="Disordered" evidence="5">
    <location>
        <begin position="124"/>
        <end position="178"/>
    </location>
</feature>
<evidence type="ECO:0000313" key="7">
    <source>
        <dbReference type="Proteomes" id="UP000770015"/>
    </source>
</evidence>
<dbReference type="SUPFAM" id="SSF109910">
    <property type="entry name" value="YgfY-like"/>
    <property type="match status" value="1"/>
</dbReference>
<keyword evidence="7" id="KW-1185">Reference proteome</keyword>
<dbReference type="GO" id="GO:0006121">
    <property type="term" value="P:mitochondrial electron transport, succinate to ubiquinone"/>
    <property type="evidence" value="ECO:0007669"/>
    <property type="project" value="UniProtKB-UniRule"/>
</dbReference>
<comment type="subunit">
    <text evidence="4">Interacts with the flavoprotein subunit within the SDH catalytic dimer.</text>
</comment>
<evidence type="ECO:0000256" key="5">
    <source>
        <dbReference type="SAM" id="MobiDB-lite"/>
    </source>
</evidence>
<dbReference type="HAMAP" id="MF_03057">
    <property type="entry name" value="SDHAF2"/>
    <property type="match status" value="1"/>
</dbReference>
<feature type="compositionally biased region" description="Polar residues" evidence="5">
    <location>
        <begin position="160"/>
        <end position="171"/>
    </location>
</feature>
<dbReference type="PANTHER" id="PTHR12469">
    <property type="entry name" value="PROTEIN EMI5 HOMOLOG, MITOCHONDRIAL"/>
    <property type="match status" value="1"/>
</dbReference>
<dbReference type="InterPro" id="IPR028882">
    <property type="entry name" value="SDHAF2"/>
</dbReference>
<dbReference type="GO" id="GO:0006099">
    <property type="term" value="P:tricarboxylic acid cycle"/>
    <property type="evidence" value="ECO:0007669"/>
    <property type="project" value="TreeGrafter"/>
</dbReference>
<comment type="caution">
    <text evidence="6">The sequence shown here is derived from an EMBL/GenBank/DDBJ whole genome shotgun (WGS) entry which is preliminary data.</text>
</comment>
<feature type="compositionally biased region" description="Basic and acidic residues" evidence="5">
    <location>
        <begin position="224"/>
        <end position="240"/>
    </location>
</feature>
<dbReference type="EMBL" id="JAGSXJ010000001">
    <property type="protein sequence ID" value="KAH6697596.1"/>
    <property type="molecule type" value="Genomic_DNA"/>
</dbReference>
<proteinExistence type="inferred from homology"/>
<name>A0A9P8VPZ9_9PEZI</name>
<dbReference type="OrthoDB" id="284292at2759"/>
<evidence type="ECO:0000256" key="3">
    <source>
        <dbReference type="ARBA" id="ARBA00023186"/>
    </source>
</evidence>
<comment type="function">
    <text evidence="4">Plays an essential role in the assembly of succinate dehydrogenase (SDH), an enzyme complex (also referred to as respiratory complex II) that is a component of both the tricarboxylic acid (TCA) cycle and the mitochondrial electron transport chain, and which couples the oxidation of succinate to fumarate with the reduction of ubiquinone (coenzyme Q) to ubiquinol. Required for flavinylation (covalent attachment of FAD) of the flavoprotein subunit of the SDH catalytic dimer.</text>
</comment>
<dbReference type="Pfam" id="PF03937">
    <property type="entry name" value="Sdh5"/>
    <property type="match status" value="1"/>
</dbReference>
<dbReference type="PANTHER" id="PTHR12469:SF2">
    <property type="entry name" value="SUCCINATE DEHYDROGENASE ASSEMBLY FACTOR 2, MITOCHONDRIAL"/>
    <property type="match status" value="1"/>
</dbReference>
<keyword evidence="2 4" id="KW-0496">Mitochondrion</keyword>
<gene>
    <name evidence="6" type="ORF">F5X68DRAFT_257732</name>
</gene>
<dbReference type="GO" id="GO:0005759">
    <property type="term" value="C:mitochondrial matrix"/>
    <property type="evidence" value="ECO:0007669"/>
    <property type="project" value="UniProtKB-SubCell"/>
</dbReference>
<keyword evidence="3 4" id="KW-0143">Chaperone</keyword>
<dbReference type="GO" id="GO:0034553">
    <property type="term" value="P:mitochondrial respiratory chain complex II assembly"/>
    <property type="evidence" value="ECO:0007669"/>
    <property type="project" value="TreeGrafter"/>
</dbReference>
<dbReference type="InterPro" id="IPR005631">
    <property type="entry name" value="SDH"/>
</dbReference>
<dbReference type="Gene3D" id="1.10.150.250">
    <property type="entry name" value="Flavinator of succinate dehydrogenase"/>
    <property type="match status" value="1"/>
</dbReference>
<dbReference type="InterPro" id="IPR036714">
    <property type="entry name" value="SDH_sf"/>
</dbReference>
<comment type="subcellular location">
    <subcellularLocation>
        <location evidence="1 4">Mitochondrion matrix</location>
    </subcellularLocation>
</comment>
<evidence type="ECO:0000256" key="2">
    <source>
        <dbReference type="ARBA" id="ARBA00023128"/>
    </source>
</evidence>
<feature type="region of interest" description="Disordered" evidence="5">
    <location>
        <begin position="224"/>
        <end position="259"/>
    </location>
</feature>
<dbReference type="FunFam" id="1.10.150.250:FF:000002">
    <property type="entry name" value="Succinate dehydrogenase assembly factor 2, mitochondrial"/>
    <property type="match status" value="1"/>
</dbReference>
<accession>A0A9P8VPZ9</accession>
<protein>
    <recommendedName>
        <fullName evidence="4">Succinate dehydrogenase assembly factor 2, mitochondrial</fullName>
        <shortName evidence="4">SDH assembly factor 2</shortName>
        <shortName evidence="4">SDHAF2</shortName>
    </recommendedName>
</protein>
<dbReference type="AlphaFoldDB" id="A0A9P8VPZ9"/>